<dbReference type="InterPro" id="IPR044855">
    <property type="entry name" value="CoA-Trfase_III_dom3_sf"/>
</dbReference>
<comment type="caution">
    <text evidence="2">The sequence shown here is derived from an EMBL/GenBank/DDBJ whole genome shotgun (WGS) entry which is preliminary data.</text>
</comment>
<dbReference type="Gene3D" id="3.30.1540.10">
    <property type="entry name" value="formyl-coa transferase, domain 3"/>
    <property type="match status" value="1"/>
</dbReference>
<reference evidence="2 3" key="1">
    <citation type="submission" date="2018-05" db="EMBL/GenBank/DDBJ databases">
        <title>Genomic Encyclopedia of Type Strains, Phase IV (KMG-IV): sequencing the most valuable type-strain genomes for metagenomic binning, comparative biology and taxonomic classification.</title>
        <authorList>
            <person name="Goeker M."/>
        </authorList>
    </citation>
    <scope>NUCLEOTIDE SEQUENCE [LARGE SCALE GENOMIC DNA]</scope>
    <source>
        <strain evidence="2 3">DSM 16791</strain>
    </source>
</reference>
<dbReference type="SUPFAM" id="SSF89796">
    <property type="entry name" value="CoA-transferase family III (CaiB/BaiF)"/>
    <property type="match status" value="1"/>
</dbReference>
<dbReference type="PANTHER" id="PTHR48228:SF6">
    <property type="entry name" value="L-CARNITINE COA-TRANSFERASE"/>
    <property type="match status" value="1"/>
</dbReference>
<protein>
    <submittedName>
        <fullName evidence="2">Crotonobetainyl-CoA:carnitine CoA-transferase CaiB-like acyl-CoA transferase</fullName>
    </submittedName>
</protein>
<dbReference type="InterPro" id="IPR023606">
    <property type="entry name" value="CoA-Trfase_III_dom_1_sf"/>
</dbReference>
<evidence type="ECO:0000313" key="2">
    <source>
        <dbReference type="EMBL" id="PWV98828.1"/>
    </source>
</evidence>
<dbReference type="InterPro" id="IPR003673">
    <property type="entry name" value="CoA-Trfase_fam_III"/>
</dbReference>
<accession>A0A317PHA3</accession>
<sequence>MGSAVNRAPPANESRGDLPLEGLRVVDFGIITAGASTSAMLADLGAEVIKVEGPGYIDPFRHWAGESTEAGWWEGSPHFRFTNRNKQDVCVDLKSESGRELLLDLVRISDVVIENFRAGVLDRLGLGFDVLRGANSRIVLGSVSSQGTTGPNATAVSFGSTLEASSGFADLVRYPGEAPMISGQALNYPDQVVSLFAAGMIMATVLEARRSGRALHVDIAQREVTAFLIGEKLVAAAYGVNDSAGGACECGALHGGQGIYPSADGRWVAATLVRKTDPARVDALTGGSGLAALELWIASQPAAIAVAGLRAAGCAAEIALTAADMVDAHHPAQDRLAVVLGPDGTPVKGLPWSTDGRPLQVRSLAPTLGQDNRRIVIDLLKRDEATYNDLVAHGILATAPTR</sequence>
<dbReference type="Pfam" id="PF02515">
    <property type="entry name" value="CoA_transf_3"/>
    <property type="match status" value="1"/>
</dbReference>
<evidence type="ECO:0000256" key="1">
    <source>
        <dbReference type="ARBA" id="ARBA00022679"/>
    </source>
</evidence>
<dbReference type="Gene3D" id="3.40.50.10540">
    <property type="entry name" value="Crotonobetainyl-coa:carnitine coa-transferase, domain 1"/>
    <property type="match status" value="2"/>
</dbReference>
<evidence type="ECO:0000313" key="3">
    <source>
        <dbReference type="Proteomes" id="UP000246352"/>
    </source>
</evidence>
<dbReference type="InterPro" id="IPR050509">
    <property type="entry name" value="CoA-transferase_III"/>
</dbReference>
<dbReference type="Proteomes" id="UP000246352">
    <property type="component" value="Unassembled WGS sequence"/>
</dbReference>
<dbReference type="OrthoDB" id="9806585at2"/>
<name>A0A317PHA3_9HYPH</name>
<proteinExistence type="predicted"/>
<dbReference type="RefSeq" id="WP_110033002.1">
    <property type="nucleotide sequence ID" value="NZ_QGTR01000004.1"/>
</dbReference>
<keyword evidence="3" id="KW-1185">Reference proteome</keyword>
<gene>
    <name evidence="2" type="ORF">DFR52_104118</name>
</gene>
<dbReference type="EMBL" id="QGTR01000004">
    <property type="protein sequence ID" value="PWV98828.1"/>
    <property type="molecule type" value="Genomic_DNA"/>
</dbReference>
<keyword evidence="1 2" id="KW-0808">Transferase</keyword>
<dbReference type="PANTHER" id="PTHR48228">
    <property type="entry name" value="SUCCINYL-COA--D-CITRAMALATE COA-TRANSFERASE"/>
    <property type="match status" value="1"/>
</dbReference>
<dbReference type="GO" id="GO:0016740">
    <property type="term" value="F:transferase activity"/>
    <property type="evidence" value="ECO:0007669"/>
    <property type="project" value="UniProtKB-KW"/>
</dbReference>
<organism evidence="2 3">
    <name type="scientific">Hoeflea marina</name>
    <dbReference type="NCBI Taxonomy" id="274592"/>
    <lineage>
        <taxon>Bacteria</taxon>
        <taxon>Pseudomonadati</taxon>
        <taxon>Pseudomonadota</taxon>
        <taxon>Alphaproteobacteria</taxon>
        <taxon>Hyphomicrobiales</taxon>
        <taxon>Rhizobiaceae</taxon>
        <taxon>Hoeflea</taxon>
    </lineage>
</organism>
<dbReference type="AlphaFoldDB" id="A0A317PHA3"/>